<sequence length="126" mass="14338">MPGSVGQDHVVSWTGVIEEPPRSCTEVIKDCCVSTVGVLFFRNVLVIMAAQAGAPLHFDLYTEDDDVNYILWKCISKKKAHRVIRGIDARLLKQSGLHDVLWMDWARLEEGVRMRFSYIDNLQVSM</sequence>
<protein>
    <submittedName>
        <fullName evidence="1">Uncharacterized protein</fullName>
    </submittedName>
</protein>
<organism evidence="1 2">
    <name type="scientific">Riccia sorocarpa</name>
    <dbReference type="NCBI Taxonomy" id="122646"/>
    <lineage>
        <taxon>Eukaryota</taxon>
        <taxon>Viridiplantae</taxon>
        <taxon>Streptophyta</taxon>
        <taxon>Embryophyta</taxon>
        <taxon>Marchantiophyta</taxon>
        <taxon>Marchantiopsida</taxon>
        <taxon>Marchantiidae</taxon>
        <taxon>Marchantiales</taxon>
        <taxon>Ricciaceae</taxon>
        <taxon>Riccia</taxon>
    </lineage>
</organism>
<dbReference type="Proteomes" id="UP001633002">
    <property type="component" value="Unassembled WGS sequence"/>
</dbReference>
<gene>
    <name evidence="1" type="ORF">R1sor_005068</name>
</gene>
<comment type="caution">
    <text evidence="1">The sequence shown here is derived from an EMBL/GenBank/DDBJ whole genome shotgun (WGS) entry which is preliminary data.</text>
</comment>
<dbReference type="EMBL" id="JBJQOH010000003">
    <property type="protein sequence ID" value="KAL3691417.1"/>
    <property type="molecule type" value="Genomic_DNA"/>
</dbReference>
<keyword evidence="2" id="KW-1185">Reference proteome</keyword>
<name>A0ABD3HLG5_9MARC</name>
<proteinExistence type="predicted"/>
<reference evidence="1 2" key="1">
    <citation type="submission" date="2024-09" db="EMBL/GenBank/DDBJ databases">
        <title>Chromosome-scale assembly of Riccia sorocarpa.</title>
        <authorList>
            <person name="Paukszto L."/>
        </authorList>
    </citation>
    <scope>NUCLEOTIDE SEQUENCE [LARGE SCALE GENOMIC DNA]</scope>
    <source>
        <strain evidence="1">LP-2024</strain>
        <tissue evidence="1">Aerial parts of the thallus</tissue>
    </source>
</reference>
<accession>A0ABD3HLG5</accession>
<evidence type="ECO:0000313" key="1">
    <source>
        <dbReference type="EMBL" id="KAL3691417.1"/>
    </source>
</evidence>
<evidence type="ECO:0000313" key="2">
    <source>
        <dbReference type="Proteomes" id="UP001633002"/>
    </source>
</evidence>
<dbReference type="AlphaFoldDB" id="A0ABD3HLG5"/>